<keyword evidence="2" id="KW-0732">Signal</keyword>
<organism evidence="3 4">
    <name type="scientific">Ureibacillus massiliensis 4400831 = CIP 108448 = CCUG 49529</name>
    <dbReference type="NCBI Taxonomy" id="1211035"/>
    <lineage>
        <taxon>Bacteria</taxon>
        <taxon>Bacillati</taxon>
        <taxon>Bacillota</taxon>
        <taxon>Bacilli</taxon>
        <taxon>Bacillales</taxon>
        <taxon>Caryophanaceae</taxon>
        <taxon>Ureibacillus</taxon>
    </lineage>
</organism>
<dbReference type="EMBL" id="JPVQ01000001">
    <property type="protein sequence ID" value="KGR92413.1"/>
    <property type="molecule type" value="Genomic_DNA"/>
</dbReference>
<dbReference type="Pfam" id="PF04392">
    <property type="entry name" value="ABC_sub_bind"/>
    <property type="match status" value="1"/>
</dbReference>
<feature type="compositionally biased region" description="Low complexity" evidence="1">
    <location>
        <begin position="23"/>
        <end position="33"/>
    </location>
</feature>
<sequence length="340" mass="35635">MKKLSFLLFGLILLLAACGSGGSSEPSNEPAESTENTNGTAEETPTETKSYKIGITQIVEHASLDSATEGFIAAIEESGLDVEFVKENAQNDQSMNITIAQKLVSENVDLIFANSTPSAQAAKSATGDIPIIFTSVTDPIGAELVDSMEAPGANVTGTVDLHPETISNTVDFIIDELGITKVGTIYNTGEQNSVVQVKQMKELLEAKGATLTEASVSTSAEVKQAAESLLGQVEAYYIITDNTVVTALSTVVDVANTNQLPLIVGELDSVAGGGLAAYGFSYYDIGYEAGEMAVKILKGEATPSEIPAAYPANLKLVINKATAETIGVEIQDSWNAEVIE</sequence>
<dbReference type="Proteomes" id="UP000030595">
    <property type="component" value="Unassembled WGS sequence"/>
</dbReference>
<dbReference type="eggNOG" id="COG2984">
    <property type="taxonomic scope" value="Bacteria"/>
</dbReference>
<feature type="region of interest" description="Disordered" evidence="1">
    <location>
        <begin position="23"/>
        <end position="49"/>
    </location>
</feature>
<evidence type="ECO:0000256" key="2">
    <source>
        <dbReference type="SAM" id="SignalP"/>
    </source>
</evidence>
<keyword evidence="4" id="KW-1185">Reference proteome</keyword>
<dbReference type="PANTHER" id="PTHR35271:SF1">
    <property type="entry name" value="ABC TRANSPORTER, SUBSTRATE-BINDING LIPOPROTEIN"/>
    <property type="match status" value="1"/>
</dbReference>
<protein>
    <submittedName>
        <fullName evidence="3">ABC transporter substrate-binding protein</fullName>
    </submittedName>
</protein>
<dbReference type="RefSeq" id="WP_036171086.1">
    <property type="nucleotide sequence ID" value="NZ_AVCZ01000001.1"/>
</dbReference>
<dbReference type="CDD" id="cd06325">
    <property type="entry name" value="PBP1_ABC_unchar_transporter"/>
    <property type="match status" value="1"/>
</dbReference>
<dbReference type="Gene3D" id="3.40.50.2300">
    <property type="match status" value="2"/>
</dbReference>
<dbReference type="InterPro" id="IPR007487">
    <property type="entry name" value="ABC_transpt-TYRBP-like"/>
</dbReference>
<dbReference type="PANTHER" id="PTHR35271">
    <property type="entry name" value="ABC TRANSPORTER, SUBSTRATE-BINDING LIPOPROTEIN-RELATED"/>
    <property type="match status" value="1"/>
</dbReference>
<evidence type="ECO:0000313" key="4">
    <source>
        <dbReference type="Proteomes" id="UP000030595"/>
    </source>
</evidence>
<comment type="caution">
    <text evidence="3">The sequence shown here is derived from an EMBL/GenBank/DDBJ whole genome shotgun (WGS) entry which is preliminary data.</text>
</comment>
<dbReference type="InterPro" id="IPR028082">
    <property type="entry name" value="Peripla_BP_I"/>
</dbReference>
<reference evidence="3 4" key="1">
    <citation type="submission" date="2014-02" db="EMBL/GenBank/DDBJ databases">
        <title>Draft genome sequence of Lysinibacillus massiliensis CCUG 49529.</title>
        <authorList>
            <person name="Zhang F."/>
            <person name="Wang G."/>
            <person name="Zhang L."/>
        </authorList>
    </citation>
    <scope>NUCLEOTIDE SEQUENCE [LARGE SCALE GENOMIC DNA]</scope>
    <source>
        <strain evidence="3 4">CCUG 49529</strain>
    </source>
</reference>
<dbReference type="PROSITE" id="PS51257">
    <property type="entry name" value="PROKAR_LIPOPROTEIN"/>
    <property type="match status" value="1"/>
</dbReference>
<feature type="compositionally biased region" description="Polar residues" evidence="1">
    <location>
        <begin position="34"/>
        <end position="43"/>
    </location>
</feature>
<evidence type="ECO:0000313" key="3">
    <source>
        <dbReference type="EMBL" id="KGR92413.1"/>
    </source>
</evidence>
<accession>A0A0A3JB63</accession>
<dbReference type="AlphaFoldDB" id="A0A0A3JB63"/>
<feature type="signal peptide" evidence="2">
    <location>
        <begin position="1"/>
        <end position="19"/>
    </location>
</feature>
<dbReference type="SUPFAM" id="SSF53822">
    <property type="entry name" value="Periplasmic binding protein-like I"/>
    <property type="match status" value="2"/>
</dbReference>
<feature type="chain" id="PRO_5038771966" evidence="2">
    <location>
        <begin position="20"/>
        <end position="340"/>
    </location>
</feature>
<evidence type="ECO:0000256" key="1">
    <source>
        <dbReference type="SAM" id="MobiDB-lite"/>
    </source>
</evidence>
<dbReference type="OrthoDB" id="9776955at2"/>
<proteinExistence type="predicted"/>
<name>A0A0A3JB63_9BACL</name>
<gene>
    <name evidence="3" type="ORF">CD30_00970</name>
</gene>